<reference evidence="9 10" key="1">
    <citation type="submission" date="2020-04" db="EMBL/GenBank/DDBJ databases">
        <authorList>
            <person name="Yoon J."/>
        </authorList>
    </citation>
    <scope>NUCLEOTIDE SEQUENCE [LARGE SCALE GENOMIC DNA]</scope>
    <source>
        <strain evidence="9 10">DJ-13</strain>
    </source>
</reference>
<evidence type="ECO:0000256" key="3">
    <source>
        <dbReference type="ARBA" id="ARBA00022452"/>
    </source>
</evidence>
<dbReference type="Gene3D" id="2.40.170.20">
    <property type="entry name" value="TonB-dependent receptor, beta-barrel domain"/>
    <property type="match status" value="1"/>
</dbReference>
<sequence>MKSKLTWMLTPLLVLIFSFSYAQEKTVSGNVTDQNGLPLPGVSIVVVGTSTGTQSDFDGNYSINVAEGQVLRFSYLGQKTVDRTVGSGSTINVLMEEDAETLQEVVVQGYRTATKERSSIAAVTISSETIADRPNANFINTLSGQVAGLNIISGSGQPGGNTNVLLRGVTSVNGNNEPLFVIDGNPVDSENFRSLNPQEIASVSVLKDAGATAIYGNRGANGVIVIKTRQGNFNQGLQINYTGIVGVTSAQNDDYDLMDSQEQLLLERDQGAGLGATLSDAEIAAFSTTDWLDVFFRNGLSQNHTLTMSSGSENLRSFVSLGFFDQEGILIESGLRRFNFRTNVNGKSKNDKFNYGFNLSVNYSESDEPTSIGTGGINRNFVLGGLQSVPYLSPADYTNGADLLSPLLFSNTPLFLLDLAATHDREEDELKLLSTFNASYQFNDWLTANLQMSADYQDEVRNRAEQSNSFNALLFGGAANPNAGFQDSQFSRQFTYNQVTSLNVNKAFGKHTFDLGAYTEYFRGFWRTFGFRANGLNQATFALGDGSAFIADSTADDLFVDNINANILEAGLFSYFGQLDYDYDTRYGLTGTIRRDASFRFSESNRWATFWSVSGRWNIHNEAFMENSVFNLLKLRGSYGTAGNQFIDLTNDAPGFIFDAPDLTRDLFGTGAGYAGANSLFLSQIGNTTLKWETVTSSNIGLDFEVFQSRLRGNVDFYQRNTTDVFQDNPISAINAATTLRANTGEIQNRGLDASISYDLINDTQNGLRLTLNVVGNYNETEVIDVPTEDGQVINGLIRLNEGSVINEYFAYRYAGVNPANGNLLFLDVDGNVTENPNVDTDRVGLGKNILPDWQGSFGFNLDYKGFFLTTQFNYVTGVDRYDFDLSGFQNPNNIGQFRTSRDLFRAWTPDNRITDIPALGAQNFALSGNSDRYLQEADYLRLRFVNIGYSFPEKFLEGTGLTRLRFFGNAENLFTLSKWRGLDPEVLPDINNPTQSRLFPSPRLVSFGIEVGF</sequence>
<feature type="chain" id="PRO_5045539355" evidence="8">
    <location>
        <begin position="23"/>
        <end position="1014"/>
    </location>
</feature>
<keyword evidence="8" id="KW-0732">Signal</keyword>
<dbReference type="InterPro" id="IPR036942">
    <property type="entry name" value="Beta-barrel_TonB_sf"/>
</dbReference>
<keyword evidence="6 7" id="KW-0998">Cell outer membrane</keyword>
<dbReference type="Gene3D" id="2.60.40.1120">
    <property type="entry name" value="Carboxypeptidase-like, regulatory domain"/>
    <property type="match status" value="1"/>
</dbReference>
<dbReference type="InterPro" id="IPR008969">
    <property type="entry name" value="CarboxyPept-like_regulatory"/>
</dbReference>
<evidence type="ECO:0000313" key="9">
    <source>
        <dbReference type="EMBL" id="NKI31855.1"/>
    </source>
</evidence>
<evidence type="ECO:0000256" key="1">
    <source>
        <dbReference type="ARBA" id="ARBA00004571"/>
    </source>
</evidence>
<feature type="signal peptide" evidence="8">
    <location>
        <begin position="1"/>
        <end position="22"/>
    </location>
</feature>
<comment type="caution">
    <text evidence="9">The sequence shown here is derived from an EMBL/GenBank/DDBJ whole genome shotgun (WGS) entry which is preliminary data.</text>
</comment>
<dbReference type="NCBIfam" id="TIGR04057">
    <property type="entry name" value="SusC_RagA_signa"/>
    <property type="match status" value="1"/>
</dbReference>
<dbReference type="EMBL" id="JAAWWL010000001">
    <property type="protein sequence ID" value="NKI31855.1"/>
    <property type="molecule type" value="Genomic_DNA"/>
</dbReference>
<dbReference type="SUPFAM" id="SSF56935">
    <property type="entry name" value="Porins"/>
    <property type="match status" value="1"/>
</dbReference>
<keyword evidence="10" id="KW-1185">Reference proteome</keyword>
<evidence type="ECO:0000256" key="8">
    <source>
        <dbReference type="SAM" id="SignalP"/>
    </source>
</evidence>
<dbReference type="InterPro" id="IPR039426">
    <property type="entry name" value="TonB-dep_rcpt-like"/>
</dbReference>
<dbReference type="SUPFAM" id="SSF49464">
    <property type="entry name" value="Carboxypeptidase regulatory domain-like"/>
    <property type="match status" value="1"/>
</dbReference>
<name>A0ABX1GS39_9FLAO</name>
<keyword evidence="5 7" id="KW-0472">Membrane</keyword>
<organism evidence="9 10">
    <name type="scientific">Croceivirga thetidis</name>
    <dbReference type="NCBI Taxonomy" id="2721623"/>
    <lineage>
        <taxon>Bacteria</taxon>
        <taxon>Pseudomonadati</taxon>
        <taxon>Bacteroidota</taxon>
        <taxon>Flavobacteriia</taxon>
        <taxon>Flavobacteriales</taxon>
        <taxon>Flavobacteriaceae</taxon>
        <taxon>Croceivirga</taxon>
    </lineage>
</organism>
<keyword evidence="2 7" id="KW-0813">Transport</keyword>
<evidence type="ECO:0000256" key="4">
    <source>
        <dbReference type="ARBA" id="ARBA00022692"/>
    </source>
</evidence>
<dbReference type="Pfam" id="PF13715">
    <property type="entry name" value="CarbopepD_reg_2"/>
    <property type="match status" value="1"/>
</dbReference>
<keyword evidence="3 7" id="KW-1134">Transmembrane beta strand</keyword>
<evidence type="ECO:0000256" key="5">
    <source>
        <dbReference type="ARBA" id="ARBA00023136"/>
    </source>
</evidence>
<protein>
    <submittedName>
        <fullName evidence="9">SusC/RagA family TonB-linked outer membrane protein</fullName>
    </submittedName>
</protein>
<dbReference type="InterPro" id="IPR023997">
    <property type="entry name" value="TonB-dep_OMP_SusC/RagA_CS"/>
</dbReference>
<comment type="subcellular location">
    <subcellularLocation>
        <location evidence="1 7">Cell outer membrane</location>
        <topology evidence="1 7">Multi-pass membrane protein</topology>
    </subcellularLocation>
</comment>
<dbReference type="NCBIfam" id="TIGR04056">
    <property type="entry name" value="OMP_RagA_SusC"/>
    <property type="match status" value="1"/>
</dbReference>
<dbReference type="InterPro" id="IPR037066">
    <property type="entry name" value="Plug_dom_sf"/>
</dbReference>
<keyword evidence="4 7" id="KW-0812">Transmembrane</keyword>
<evidence type="ECO:0000256" key="6">
    <source>
        <dbReference type="ARBA" id="ARBA00023237"/>
    </source>
</evidence>
<dbReference type="RefSeq" id="WP_168552001.1">
    <property type="nucleotide sequence ID" value="NZ_JAAWWL010000001.1"/>
</dbReference>
<comment type="similarity">
    <text evidence="7">Belongs to the TonB-dependent receptor family.</text>
</comment>
<evidence type="ECO:0000256" key="7">
    <source>
        <dbReference type="PROSITE-ProRule" id="PRU01360"/>
    </source>
</evidence>
<gene>
    <name evidence="9" type="ORF">HCU67_07835</name>
</gene>
<evidence type="ECO:0000313" key="10">
    <source>
        <dbReference type="Proteomes" id="UP000718451"/>
    </source>
</evidence>
<dbReference type="Gene3D" id="2.170.130.10">
    <property type="entry name" value="TonB-dependent receptor, plug domain"/>
    <property type="match status" value="1"/>
</dbReference>
<dbReference type="InterPro" id="IPR023996">
    <property type="entry name" value="TonB-dep_OMP_SusC/RagA"/>
</dbReference>
<dbReference type="PROSITE" id="PS52016">
    <property type="entry name" value="TONB_DEPENDENT_REC_3"/>
    <property type="match status" value="1"/>
</dbReference>
<proteinExistence type="inferred from homology"/>
<dbReference type="Proteomes" id="UP000718451">
    <property type="component" value="Unassembled WGS sequence"/>
</dbReference>
<accession>A0ABX1GS39</accession>
<evidence type="ECO:0000256" key="2">
    <source>
        <dbReference type="ARBA" id="ARBA00022448"/>
    </source>
</evidence>